<comment type="catalytic activity">
    <reaction evidence="1 10">
        <text>UDP-alpha-D-glucose = UDP-alpha-D-galactose</text>
        <dbReference type="Rhea" id="RHEA:22168"/>
        <dbReference type="ChEBI" id="CHEBI:58885"/>
        <dbReference type="ChEBI" id="CHEBI:66914"/>
        <dbReference type="EC" id="5.1.3.2"/>
    </reaction>
</comment>
<evidence type="ECO:0000256" key="10">
    <source>
        <dbReference type="RuleBase" id="RU366046"/>
    </source>
</evidence>
<dbReference type="EC" id="5.1.3.2" evidence="5 10"/>
<dbReference type="UniPathway" id="UPA00214"/>
<evidence type="ECO:0000259" key="11">
    <source>
        <dbReference type="Pfam" id="PF01370"/>
    </source>
</evidence>
<dbReference type="Proteomes" id="UP000282125">
    <property type="component" value="Unassembled WGS sequence"/>
</dbReference>
<dbReference type="GO" id="GO:0005829">
    <property type="term" value="C:cytosol"/>
    <property type="evidence" value="ECO:0007669"/>
    <property type="project" value="TreeGrafter"/>
</dbReference>
<sequence length="337" mass="36476">MRILLTGGAGYIGSHTLLELLSDGHELCVTETFANSSPEALRRVAGLTGRSFRTETADVCDTARMTRILQDFRPEAVVHFAGLKAVGEGEAEPLRYYATNVGGTVSLLAAMDAAGCRKVIFSSSATVYGDPAYLPYDENHPLAPTSVYGRSKRMAEQVITDWARATPGASGVLLRYFNPVGAHESGRIGEDPQGIPNNLMPFIAQVAVGRRAALGIFGDDYDTRDGTGERDYLHVTDLARAHAAALAYRPAPGQAEAFNIGTGAGVTVQEMRRAFSQACGRDLPFEVLPRRAGDLPAYYADPAMARDKLNWQARLGLTEICESTWRWQSANPEGYRS</sequence>
<evidence type="ECO:0000256" key="4">
    <source>
        <dbReference type="ARBA" id="ARBA00007637"/>
    </source>
</evidence>
<evidence type="ECO:0000256" key="2">
    <source>
        <dbReference type="ARBA" id="ARBA00001911"/>
    </source>
</evidence>
<evidence type="ECO:0000313" key="12">
    <source>
        <dbReference type="EMBL" id="RRH71177.1"/>
    </source>
</evidence>
<dbReference type="EMBL" id="RRAZ01000032">
    <property type="protein sequence ID" value="RRH71177.1"/>
    <property type="molecule type" value="Genomic_DNA"/>
</dbReference>
<evidence type="ECO:0000256" key="8">
    <source>
        <dbReference type="ARBA" id="ARBA00023144"/>
    </source>
</evidence>
<dbReference type="Gene3D" id="3.90.25.10">
    <property type="entry name" value="UDP-galactose 4-epimerase, domain 1"/>
    <property type="match status" value="1"/>
</dbReference>
<dbReference type="CDD" id="cd05247">
    <property type="entry name" value="UDP_G4E_1_SDR_e"/>
    <property type="match status" value="1"/>
</dbReference>
<dbReference type="InterPro" id="IPR001509">
    <property type="entry name" value="Epimerase_deHydtase"/>
</dbReference>
<dbReference type="RefSeq" id="WP_124966324.1">
    <property type="nucleotide sequence ID" value="NZ_RRAZ01000032.1"/>
</dbReference>
<organism evidence="12 13">
    <name type="scientific">Falsigemmobacter faecalis</name>
    <dbReference type="NCBI Taxonomy" id="2488730"/>
    <lineage>
        <taxon>Bacteria</taxon>
        <taxon>Pseudomonadati</taxon>
        <taxon>Pseudomonadota</taxon>
        <taxon>Alphaproteobacteria</taxon>
        <taxon>Rhodobacterales</taxon>
        <taxon>Paracoccaceae</taxon>
        <taxon>Falsigemmobacter</taxon>
    </lineage>
</organism>
<dbReference type="Gene3D" id="3.40.50.720">
    <property type="entry name" value="NAD(P)-binding Rossmann-like Domain"/>
    <property type="match status" value="1"/>
</dbReference>
<evidence type="ECO:0000256" key="7">
    <source>
        <dbReference type="ARBA" id="ARBA00023027"/>
    </source>
</evidence>
<reference evidence="12 13" key="1">
    <citation type="submission" date="2018-11" db="EMBL/GenBank/DDBJ databases">
        <title>Gemmobacter sp. nov., YIM 102744-1 draft genome.</title>
        <authorList>
            <person name="Li G."/>
            <person name="Jiang Y."/>
        </authorList>
    </citation>
    <scope>NUCLEOTIDE SEQUENCE [LARGE SCALE GENOMIC DNA]</scope>
    <source>
        <strain evidence="12 13">YIM 102744-1</strain>
    </source>
</reference>
<dbReference type="NCBIfam" id="NF007956">
    <property type="entry name" value="PRK10675.1"/>
    <property type="match status" value="1"/>
</dbReference>
<name>A0A3P3DA17_9RHOB</name>
<keyword evidence="8" id="KW-0299">Galactose metabolism</keyword>
<evidence type="ECO:0000256" key="3">
    <source>
        <dbReference type="ARBA" id="ARBA00004947"/>
    </source>
</evidence>
<evidence type="ECO:0000256" key="9">
    <source>
        <dbReference type="ARBA" id="ARBA00023235"/>
    </source>
</evidence>
<evidence type="ECO:0000256" key="1">
    <source>
        <dbReference type="ARBA" id="ARBA00000083"/>
    </source>
</evidence>
<comment type="pathway">
    <text evidence="3 10">Carbohydrate metabolism; galactose metabolism.</text>
</comment>
<dbReference type="PANTHER" id="PTHR43725:SF47">
    <property type="entry name" value="UDP-GLUCOSE 4-EPIMERASE"/>
    <property type="match status" value="1"/>
</dbReference>
<dbReference type="OrthoDB" id="9801785at2"/>
<evidence type="ECO:0000256" key="5">
    <source>
        <dbReference type="ARBA" id="ARBA00013189"/>
    </source>
</evidence>
<protein>
    <recommendedName>
        <fullName evidence="6 10">UDP-glucose 4-epimerase</fullName>
        <ecNumber evidence="5 10">5.1.3.2</ecNumber>
    </recommendedName>
</protein>
<dbReference type="InterPro" id="IPR036291">
    <property type="entry name" value="NAD(P)-bd_dom_sf"/>
</dbReference>
<evidence type="ECO:0000256" key="6">
    <source>
        <dbReference type="ARBA" id="ARBA00018569"/>
    </source>
</evidence>
<keyword evidence="10" id="KW-0119">Carbohydrate metabolism</keyword>
<dbReference type="InterPro" id="IPR005886">
    <property type="entry name" value="UDP_G4E"/>
</dbReference>
<dbReference type="NCBIfam" id="TIGR01179">
    <property type="entry name" value="galE"/>
    <property type="match status" value="1"/>
</dbReference>
<dbReference type="AlphaFoldDB" id="A0A3P3DA17"/>
<evidence type="ECO:0000313" key="13">
    <source>
        <dbReference type="Proteomes" id="UP000282125"/>
    </source>
</evidence>
<keyword evidence="7 10" id="KW-0520">NAD</keyword>
<comment type="cofactor">
    <cofactor evidence="2 10">
        <name>NAD(+)</name>
        <dbReference type="ChEBI" id="CHEBI:57540"/>
    </cofactor>
</comment>
<dbReference type="PANTHER" id="PTHR43725">
    <property type="entry name" value="UDP-GLUCOSE 4-EPIMERASE"/>
    <property type="match status" value="1"/>
</dbReference>
<dbReference type="GO" id="GO:0003978">
    <property type="term" value="F:UDP-glucose 4-epimerase activity"/>
    <property type="evidence" value="ECO:0007669"/>
    <property type="project" value="UniProtKB-UniRule"/>
</dbReference>
<proteinExistence type="inferred from homology"/>
<dbReference type="Pfam" id="PF01370">
    <property type="entry name" value="Epimerase"/>
    <property type="match status" value="1"/>
</dbReference>
<keyword evidence="9 10" id="KW-0413">Isomerase</keyword>
<comment type="subunit">
    <text evidence="10">Homodimer.</text>
</comment>
<feature type="domain" description="NAD-dependent epimerase/dehydratase" evidence="11">
    <location>
        <begin position="3"/>
        <end position="261"/>
    </location>
</feature>
<comment type="caution">
    <text evidence="12">The sequence shown here is derived from an EMBL/GenBank/DDBJ whole genome shotgun (WGS) entry which is preliminary data.</text>
</comment>
<accession>A0A3P3DA17</accession>
<dbReference type="GO" id="GO:0006012">
    <property type="term" value="P:galactose metabolic process"/>
    <property type="evidence" value="ECO:0007669"/>
    <property type="project" value="UniProtKB-UniPathway"/>
</dbReference>
<gene>
    <name evidence="12" type="primary">galE</name>
    <name evidence="12" type="ORF">EG244_16730</name>
</gene>
<dbReference type="SUPFAM" id="SSF51735">
    <property type="entry name" value="NAD(P)-binding Rossmann-fold domains"/>
    <property type="match status" value="1"/>
</dbReference>
<keyword evidence="13" id="KW-1185">Reference proteome</keyword>
<comment type="similarity">
    <text evidence="4 10">Belongs to the NAD(P)-dependent epimerase/dehydratase family.</text>
</comment>